<feature type="domain" description="Restriction endonuclease type IV Mrr" evidence="2">
    <location>
        <begin position="150"/>
        <end position="265"/>
    </location>
</feature>
<dbReference type="Pfam" id="PF04471">
    <property type="entry name" value="Mrr_cat"/>
    <property type="match status" value="1"/>
</dbReference>
<gene>
    <name evidence="4" type="ORF">ABQJ56_00800</name>
</gene>
<dbReference type="PANTHER" id="PTHR30015">
    <property type="entry name" value="MRR RESTRICTION SYSTEM PROTEIN"/>
    <property type="match status" value="1"/>
</dbReference>
<dbReference type="InterPro" id="IPR011856">
    <property type="entry name" value="tRNA_endonuc-like_dom_sf"/>
</dbReference>
<feature type="domain" description="Restriction system protein Mrr-like N-terminal" evidence="3">
    <location>
        <begin position="14"/>
        <end position="93"/>
    </location>
</feature>
<keyword evidence="5" id="KW-1185">Reference proteome</keyword>
<dbReference type="EMBL" id="JBFOHL010000001">
    <property type="protein sequence ID" value="MEW9622771.1"/>
    <property type="molecule type" value="Genomic_DNA"/>
</dbReference>
<reference evidence="4 5" key="1">
    <citation type="submission" date="2024-06" db="EMBL/GenBank/DDBJ databases">
        <authorList>
            <person name="Woo H."/>
        </authorList>
    </citation>
    <scope>NUCLEOTIDE SEQUENCE [LARGE SCALE GENOMIC DNA]</scope>
    <source>
        <strain evidence="4 5">S2-g</strain>
    </source>
</reference>
<evidence type="ECO:0000313" key="5">
    <source>
        <dbReference type="Proteomes" id="UP001556170"/>
    </source>
</evidence>
<keyword evidence="4" id="KW-0540">Nuclease</keyword>
<dbReference type="RefSeq" id="WP_367843085.1">
    <property type="nucleotide sequence ID" value="NZ_JBFOHL010000001.1"/>
</dbReference>
<dbReference type="Pfam" id="PF14338">
    <property type="entry name" value="Mrr_N"/>
    <property type="match status" value="1"/>
</dbReference>
<evidence type="ECO:0000256" key="1">
    <source>
        <dbReference type="SAM" id="MobiDB-lite"/>
    </source>
</evidence>
<evidence type="ECO:0000313" key="4">
    <source>
        <dbReference type="EMBL" id="MEW9622771.1"/>
    </source>
</evidence>
<comment type="caution">
    <text evidence="4">The sequence shown here is derived from an EMBL/GenBank/DDBJ whole genome shotgun (WGS) entry which is preliminary data.</text>
</comment>
<keyword evidence="4" id="KW-0378">Hydrolase</keyword>
<dbReference type="InterPro" id="IPR011335">
    <property type="entry name" value="Restrct_endonuc-II-like"/>
</dbReference>
<accession>A0ABV3QJL4</accession>
<keyword evidence="4" id="KW-0255">Endonuclease</keyword>
<feature type="region of interest" description="Disordered" evidence="1">
    <location>
        <begin position="114"/>
        <end position="135"/>
    </location>
</feature>
<dbReference type="Proteomes" id="UP001556170">
    <property type="component" value="Unassembled WGS sequence"/>
</dbReference>
<evidence type="ECO:0000259" key="2">
    <source>
        <dbReference type="Pfam" id="PF04471"/>
    </source>
</evidence>
<dbReference type="InterPro" id="IPR052906">
    <property type="entry name" value="Type_IV_Methyl-Rstrct_Enzyme"/>
</dbReference>
<dbReference type="PANTHER" id="PTHR30015:SF7">
    <property type="entry name" value="TYPE IV METHYL-DIRECTED RESTRICTION ENZYME ECOKMRR"/>
    <property type="match status" value="1"/>
</dbReference>
<dbReference type="GO" id="GO:0004519">
    <property type="term" value="F:endonuclease activity"/>
    <property type="evidence" value="ECO:0007669"/>
    <property type="project" value="UniProtKB-KW"/>
</dbReference>
<dbReference type="Gene3D" id="3.40.1350.10">
    <property type="match status" value="1"/>
</dbReference>
<dbReference type="InterPro" id="IPR007560">
    <property type="entry name" value="Restrct_endonuc_IV_Mrr"/>
</dbReference>
<name>A0ABV3QJL4_9GAMM</name>
<dbReference type="InterPro" id="IPR025745">
    <property type="entry name" value="Mrr-like_N_dom"/>
</dbReference>
<sequence>MARQQRKGQAEVTRWMGPLLDCLRALGGSARPQEVSRWIAHELQLSREITEATIKSGANRFHNQVQWARQYLVWEGLLDDSRRGIWTLTPLGWKTHLDDDESHRVFLNRVKTDQAERKQHTEAAPHPEPELVEAEPPEEAHDLDLLNILKSLPPYGFELICGRLLREHGFEDVEVTQRSRDGGIDGYGLLRLSPFVSLRVAFQAKRFKDTVTRSAVGEFRNALLGRAEKGVFITTGRFTQDAEAEATRDGVVPIELIDGEQLVELFQDKLIGVKPKTVYEIDHAFFDEFRREG</sequence>
<evidence type="ECO:0000259" key="3">
    <source>
        <dbReference type="Pfam" id="PF14338"/>
    </source>
</evidence>
<proteinExistence type="predicted"/>
<dbReference type="GO" id="GO:0016787">
    <property type="term" value="F:hydrolase activity"/>
    <property type="evidence" value="ECO:0007669"/>
    <property type="project" value="UniProtKB-KW"/>
</dbReference>
<organism evidence="4 5">
    <name type="scientific">Rhodanobacter geophilus</name>
    <dbReference type="NCBI Taxonomy" id="3162488"/>
    <lineage>
        <taxon>Bacteria</taxon>
        <taxon>Pseudomonadati</taxon>
        <taxon>Pseudomonadota</taxon>
        <taxon>Gammaproteobacteria</taxon>
        <taxon>Lysobacterales</taxon>
        <taxon>Rhodanobacteraceae</taxon>
        <taxon>Rhodanobacter</taxon>
    </lineage>
</organism>
<protein>
    <submittedName>
        <fullName evidence="4">Restriction endonuclease</fullName>
        <ecNumber evidence="4">3.1.21.-</ecNumber>
    </submittedName>
</protein>
<dbReference type="SUPFAM" id="SSF52980">
    <property type="entry name" value="Restriction endonuclease-like"/>
    <property type="match status" value="1"/>
</dbReference>
<feature type="compositionally biased region" description="Basic and acidic residues" evidence="1">
    <location>
        <begin position="114"/>
        <end position="129"/>
    </location>
</feature>
<dbReference type="EC" id="3.1.21.-" evidence="4"/>